<gene>
    <name evidence="2" type="ORF">SAMN04488104_100339</name>
</gene>
<feature type="transmembrane region" description="Helical" evidence="1">
    <location>
        <begin position="114"/>
        <end position="138"/>
    </location>
</feature>
<dbReference type="Pfam" id="PF22765">
    <property type="entry name" value="DUF7010"/>
    <property type="match status" value="1"/>
</dbReference>
<feature type="transmembrane region" description="Helical" evidence="1">
    <location>
        <begin position="82"/>
        <end position="102"/>
    </location>
</feature>
<reference evidence="3" key="1">
    <citation type="submission" date="2016-10" db="EMBL/GenBank/DDBJ databases">
        <authorList>
            <person name="Varghese N."/>
            <person name="Submissions S."/>
        </authorList>
    </citation>
    <scope>NUCLEOTIDE SEQUENCE [LARGE SCALE GENOMIC DNA]</scope>
    <source>
        <strain evidence="3">DSM 23095</strain>
    </source>
</reference>
<evidence type="ECO:0000256" key="1">
    <source>
        <dbReference type="SAM" id="Phobius"/>
    </source>
</evidence>
<dbReference type="AlphaFoldDB" id="A0A1G6NB21"/>
<name>A0A1G6NB21_9BACT</name>
<evidence type="ECO:0000313" key="3">
    <source>
        <dbReference type="Proteomes" id="UP000199060"/>
    </source>
</evidence>
<sequence length="146" mass="16722">MKRTLDLQRQEYSQRVFLATPLAGILAWTLVGVTSFFVSELWRVWILFIGTGSIVYLGIMISKFTGENFLDKTRPKNEFDRLFLFTVFQSLLSYGIAIPYFLEDSNSLPVSIGILTGSMWIPFSWIIGHWVGLFHAFFRTAGILVL</sequence>
<dbReference type="InterPro" id="IPR053824">
    <property type="entry name" value="DUF7010"/>
</dbReference>
<proteinExistence type="predicted"/>
<dbReference type="Proteomes" id="UP000199060">
    <property type="component" value="Unassembled WGS sequence"/>
</dbReference>
<accession>A0A1G6NB21</accession>
<keyword evidence="1" id="KW-0812">Transmembrane</keyword>
<organism evidence="2 3">
    <name type="scientific">Algoriphagus faecimaris</name>
    <dbReference type="NCBI Taxonomy" id="686796"/>
    <lineage>
        <taxon>Bacteria</taxon>
        <taxon>Pseudomonadati</taxon>
        <taxon>Bacteroidota</taxon>
        <taxon>Cytophagia</taxon>
        <taxon>Cytophagales</taxon>
        <taxon>Cyclobacteriaceae</taxon>
        <taxon>Algoriphagus</taxon>
    </lineage>
</organism>
<feature type="transmembrane region" description="Helical" evidence="1">
    <location>
        <begin position="16"/>
        <end position="38"/>
    </location>
</feature>
<protein>
    <submittedName>
        <fullName evidence="2">Uncharacterized protein</fullName>
    </submittedName>
</protein>
<dbReference type="STRING" id="686796.SAMN04488104_100339"/>
<dbReference type="EMBL" id="FNAC01000003">
    <property type="protein sequence ID" value="SDC64607.1"/>
    <property type="molecule type" value="Genomic_DNA"/>
</dbReference>
<keyword evidence="3" id="KW-1185">Reference proteome</keyword>
<feature type="transmembrane region" description="Helical" evidence="1">
    <location>
        <begin position="44"/>
        <end position="61"/>
    </location>
</feature>
<dbReference type="RefSeq" id="WP_205635622.1">
    <property type="nucleotide sequence ID" value="NZ_FNAC01000003.1"/>
</dbReference>
<keyword evidence="1" id="KW-0472">Membrane</keyword>
<evidence type="ECO:0000313" key="2">
    <source>
        <dbReference type="EMBL" id="SDC64607.1"/>
    </source>
</evidence>
<keyword evidence="1" id="KW-1133">Transmembrane helix</keyword>